<name>A0AA38UIF3_9AGAR</name>
<evidence type="ECO:0000313" key="1">
    <source>
        <dbReference type="EMBL" id="KAJ3842131.1"/>
    </source>
</evidence>
<dbReference type="Proteomes" id="UP001163846">
    <property type="component" value="Unassembled WGS sequence"/>
</dbReference>
<evidence type="ECO:0000313" key="2">
    <source>
        <dbReference type="Proteomes" id="UP001163846"/>
    </source>
</evidence>
<keyword evidence="2" id="KW-1185">Reference proteome</keyword>
<accession>A0AA38UIF3</accession>
<organism evidence="1 2">
    <name type="scientific">Lentinula raphanica</name>
    <dbReference type="NCBI Taxonomy" id="153919"/>
    <lineage>
        <taxon>Eukaryota</taxon>
        <taxon>Fungi</taxon>
        <taxon>Dikarya</taxon>
        <taxon>Basidiomycota</taxon>
        <taxon>Agaricomycotina</taxon>
        <taxon>Agaricomycetes</taxon>
        <taxon>Agaricomycetidae</taxon>
        <taxon>Agaricales</taxon>
        <taxon>Marasmiineae</taxon>
        <taxon>Omphalotaceae</taxon>
        <taxon>Lentinula</taxon>
    </lineage>
</organism>
<dbReference type="EMBL" id="MU806016">
    <property type="protein sequence ID" value="KAJ3842131.1"/>
    <property type="molecule type" value="Genomic_DNA"/>
</dbReference>
<dbReference type="AlphaFoldDB" id="A0AA38UIF3"/>
<sequence length="84" mass="9263">MFLALAAAINWQAPIATPPPDSSGSAFELRVLSITEHRLKVLELVPYTMIVRCMLVTVWTLYKYIASCCNPVSAVVQLALVSRL</sequence>
<protein>
    <submittedName>
        <fullName evidence="1">Uncharacterized protein</fullName>
    </submittedName>
</protein>
<proteinExistence type="predicted"/>
<comment type="caution">
    <text evidence="1">The sequence shown here is derived from an EMBL/GenBank/DDBJ whole genome shotgun (WGS) entry which is preliminary data.</text>
</comment>
<reference evidence="1" key="1">
    <citation type="submission" date="2022-08" db="EMBL/GenBank/DDBJ databases">
        <authorList>
            <consortium name="DOE Joint Genome Institute"/>
            <person name="Min B."/>
            <person name="Riley R."/>
            <person name="Sierra-Patev S."/>
            <person name="Naranjo-Ortiz M."/>
            <person name="Looney B."/>
            <person name="Konkel Z."/>
            <person name="Slot J.C."/>
            <person name="Sakamoto Y."/>
            <person name="Steenwyk J.L."/>
            <person name="Rokas A."/>
            <person name="Carro J."/>
            <person name="Camarero S."/>
            <person name="Ferreira P."/>
            <person name="Molpeceres G."/>
            <person name="Ruiz-Duenas F.J."/>
            <person name="Serrano A."/>
            <person name="Henrissat B."/>
            <person name="Drula E."/>
            <person name="Hughes K.W."/>
            <person name="Mata J.L."/>
            <person name="Ishikawa N.K."/>
            <person name="Vargas-Isla R."/>
            <person name="Ushijima S."/>
            <person name="Smith C.A."/>
            <person name="Ahrendt S."/>
            <person name="Andreopoulos W."/>
            <person name="He G."/>
            <person name="Labutti K."/>
            <person name="Lipzen A."/>
            <person name="Ng V."/>
            <person name="Sandor L."/>
            <person name="Barry K."/>
            <person name="Martinez A.T."/>
            <person name="Xiao Y."/>
            <person name="Gibbons J.G."/>
            <person name="Terashima K."/>
            <person name="Hibbett D.S."/>
            <person name="Grigoriev I.V."/>
        </authorList>
    </citation>
    <scope>NUCLEOTIDE SEQUENCE</scope>
    <source>
        <strain evidence="1">TFB9207</strain>
    </source>
</reference>
<gene>
    <name evidence="1" type="ORF">F5878DRAFT_608520</name>
</gene>